<keyword evidence="3" id="KW-1185">Reference proteome</keyword>
<dbReference type="GO" id="GO:0003677">
    <property type="term" value="F:DNA binding"/>
    <property type="evidence" value="ECO:0007669"/>
    <property type="project" value="InterPro"/>
</dbReference>
<dbReference type="GO" id="GO:0006355">
    <property type="term" value="P:regulation of DNA-templated transcription"/>
    <property type="evidence" value="ECO:0007669"/>
    <property type="project" value="InterPro"/>
</dbReference>
<reference evidence="2 3" key="1">
    <citation type="submission" date="2015-12" db="EMBL/GenBank/DDBJ databases">
        <title>In silico genomic study of Pseudomonas phage SM1.</title>
        <authorList>
            <person name="Zawawi N.A.M."/>
            <person name="Mat-Arip Y."/>
            <person name="Wan-Jauhari W.K."/>
            <person name="Fauzi A.A."/>
            <person name="Yee F.J."/>
        </authorList>
    </citation>
    <scope>NUCLEOTIDE SEQUENCE [LARGE SCALE GENOMIC DNA]</scope>
</reference>
<sequence>MSKFDTRNAEKFVVRMPPGMRSEIGKLASQNHRSMNSEILDRLTASLAGLPLDGGPPQEKVWTPVRGMLVEHPGGFGIIEDFYLSAGQVFAEVETFNRAGKVSANYPLSSLRPLIARQGLADIYES</sequence>
<evidence type="ECO:0000313" key="3">
    <source>
        <dbReference type="Proteomes" id="UP000224832"/>
    </source>
</evidence>
<dbReference type="Proteomes" id="UP000224832">
    <property type="component" value="Segment"/>
</dbReference>
<feature type="domain" description="Arc-like DNA binding" evidence="1">
    <location>
        <begin position="7"/>
        <end position="47"/>
    </location>
</feature>
<dbReference type="InterPro" id="IPR013321">
    <property type="entry name" value="Arc_rbn_hlx_hlx"/>
</dbReference>
<dbReference type="OrthoDB" id="28734at10239"/>
<organism evidence="2 3">
    <name type="scientific">Pseudomonas phage SM1</name>
    <dbReference type="NCBI Taxonomy" id="1772332"/>
    <lineage>
        <taxon>Viruses</taxon>
        <taxon>Duplodnaviria</taxon>
        <taxon>Heunggongvirae</taxon>
        <taxon>Uroviricota</taxon>
        <taxon>Caudoviricetes</taxon>
        <taxon>Samunavirus</taxon>
        <taxon>Samunavirus SM1</taxon>
    </lineage>
</organism>
<proteinExistence type="predicted"/>
<evidence type="ECO:0000259" key="1">
    <source>
        <dbReference type="Pfam" id="PF03869"/>
    </source>
</evidence>
<dbReference type="Gene3D" id="1.10.1220.10">
    <property type="entry name" value="Met repressor-like"/>
    <property type="match status" value="1"/>
</dbReference>
<gene>
    <name evidence="2" type="ORF">SM1_0115</name>
</gene>
<accession>A0A0U3CPL4</accession>
<dbReference type="Pfam" id="PF03869">
    <property type="entry name" value="Arc"/>
    <property type="match status" value="1"/>
</dbReference>
<dbReference type="EMBL" id="KU245542">
    <property type="protein sequence ID" value="ALT58107.1"/>
    <property type="molecule type" value="Genomic_DNA"/>
</dbReference>
<protein>
    <submittedName>
        <fullName evidence="2">Putative Arc protein</fullName>
    </submittedName>
</protein>
<name>A0A0U3CPL4_9CAUD</name>
<dbReference type="SMR" id="A0A0U3CPL4"/>
<dbReference type="InterPro" id="IPR005569">
    <property type="entry name" value="Arc_DNA-bd_dom"/>
</dbReference>
<dbReference type="SUPFAM" id="SSF47598">
    <property type="entry name" value="Ribbon-helix-helix"/>
    <property type="match status" value="1"/>
</dbReference>
<dbReference type="InterPro" id="IPR010985">
    <property type="entry name" value="Ribbon_hlx_hlx"/>
</dbReference>
<evidence type="ECO:0000313" key="2">
    <source>
        <dbReference type="EMBL" id="ALT58107.1"/>
    </source>
</evidence>